<dbReference type="PROSITE" id="PS00688">
    <property type="entry name" value="SIGMA54_INTERACT_3"/>
    <property type="match status" value="1"/>
</dbReference>
<dbReference type="FunFam" id="3.40.50.300:FF:000006">
    <property type="entry name" value="DNA-binding transcriptional regulator NtrC"/>
    <property type="match status" value="1"/>
</dbReference>
<dbReference type="InterPro" id="IPR002197">
    <property type="entry name" value="HTH_Fis"/>
</dbReference>
<dbReference type="PROSITE" id="PS00675">
    <property type="entry name" value="SIGMA54_INTERACT_1"/>
    <property type="match status" value="1"/>
</dbReference>
<dbReference type="InterPro" id="IPR025662">
    <property type="entry name" value="Sigma_54_int_dom_ATP-bd_1"/>
</dbReference>
<dbReference type="Gene3D" id="3.40.50.2300">
    <property type="match status" value="1"/>
</dbReference>
<feature type="domain" description="Sigma-54 factor interaction" evidence="12">
    <location>
        <begin position="144"/>
        <end position="373"/>
    </location>
</feature>
<evidence type="ECO:0000256" key="9">
    <source>
        <dbReference type="ARBA" id="ARBA00023159"/>
    </source>
</evidence>
<dbReference type="AlphaFoldDB" id="A0A177E831"/>
<name>A0A177E831_9BACT</name>
<evidence type="ECO:0000313" key="15">
    <source>
        <dbReference type="Proteomes" id="UP000076964"/>
    </source>
</evidence>
<keyword evidence="5" id="KW-0067">ATP-binding</keyword>
<dbReference type="SMART" id="SM00382">
    <property type="entry name" value="AAA"/>
    <property type="match status" value="1"/>
</dbReference>
<dbReference type="SMART" id="SM00448">
    <property type="entry name" value="REC"/>
    <property type="match status" value="1"/>
</dbReference>
<keyword evidence="2" id="KW-0963">Cytoplasm</keyword>
<dbReference type="GO" id="GO:0006355">
    <property type="term" value="P:regulation of DNA-templated transcription"/>
    <property type="evidence" value="ECO:0007669"/>
    <property type="project" value="InterPro"/>
</dbReference>
<keyword evidence="9" id="KW-0010">Activator</keyword>
<dbReference type="PROSITE" id="PS50045">
    <property type="entry name" value="SIGMA54_INTERACT_4"/>
    <property type="match status" value="1"/>
</dbReference>
<dbReference type="Pfam" id="PF02954">
    <property type="entry name" value="HTH_8"/>
    <property type="match status" value="1"/>
</dbReference>
<dbReference type="InterPro" id="IPR058031">
    <property type="entry name" value="AAA_lid_NorR"/>
</dbReference>
<organism evidence="14 15">
    <name type="scientific">Thermodesulfatator autotrophicus</name>
    <dbReference type="NCBI Taxonomy" id="1795632"/>
    <lineage>
        <taxon>Bacteria</taxon>
        <taxon>Pseudomonadati</taxon>
        <taxon>Thermodesulfobacteriota</taxon>
        <taxon>Thermodesulfobacteria</taxon>
        <taxon>Thermodesulfobacteriales</taxon>
        <taxon>Thermodesulfatatoraceae</taxon>
        <taxon>Thermodesulfatator</taxon>
    </lineage>
</organism>
<dbReference type="GO" id="GO:0043565">
    <property type="term" value="F:sequence-specific DNA binding"/>
    <property type="evidence" value="ECO:0007669"/>
    <property type="project" value="InterPro"/>
</dbReference>
<gene>
    <name evidence="14" type="ORF">TH606_08180</name>
</gene>
<keyword evidence="15" id="KW-1185">Reference proteome</keyword>
<evidence type="ECO:0000256" key="8">
    <source>
        <dbReference type="ARBA" id="ARBA00023125"/>
    </source>
</evidence>
<feature type="domain" description="Response regulatory" evidence="13">
    <location>
        <begin position="5"/>
        <end position="119"/>
    </location>
</feature>
<sequence length="447" mass="50276">MSKPRILIIDDDPGIRDACFHVLTRCGYEVDMAARPGEALSLLSQYEFDTVLLDLKMPDINGLELLKQIKEIDPLTEVIIITAYGTVENAVKAMKNGACDFLEKPFNPDELKLAVEKALSGRRLALENLYLKRALQEKEGKISIVGKSPAIKKIIQLAKVVAQTDSTILITGESGTGKGLLARKIHELSPRAQGPFVAVDCGTLVPTLFESELFGHVKGAFTGASSHKIGKFELAKGGTIFFDEIGNISVDIQAKLLKAVEEKEISPVGSSRVVKVDVRIIAATNKNLEEEVKKGTFRKDLFYRLNVVSFNLPPLRERAEDIPLLSRYFLEKFSRKYRKNISDFEEEVLKRFSKHPWPGNIRELENTIERLVIFATNSYITLSDLKLIGFETHEDEVFTEDLPLEEVEKRYILKVLKKYGGNKSKTAKILGIDRKTLRQKLTRWGLK</sequence>
<keyword evidence="8" id="KW-0238">DNA-binding</keyword>
<evidence type="ECO:0000256" key="3">
    <source>
        <dbReference type="ARBA" id="ARBA00022553"/>
    </source>
</evidence>
<dbReference type="STRING" id="1795632.TH606_08180"/>
<evidence type="ECO:0000256" key="1">
    <source>
        <dbReference type="ARBA" id="ARBA00004496"/>
    </source>
</evidence>
<keyword evidence="4" id="KW-0547">Nucleotide-binding</keyword>
<dbReference type="Gene3D" id="3.40.50.300">
    <property type="entry name" value="P-loop containing nucleotide triphosphate hydrolases"/>
    <property type="match status" value="1"/>
</dbReference>
<keyword evidence="6" id="KW-0902">Two-component regulatory system</keyword>
<dbReference type="SUPFAM" id="SSF46689">
    <property type="entry name" value="Homeodomain-like"/>
    <property type="match status" value="1"/>
</dbReference>
<dbReference type="InterPro" id="IPR009057">
    <property type="entry name" value="Homeodomain-like_sf"/>
</dbReference>
<comment type="subcellular location">
    <subcellularLocation>
        <location evidence="1">Cytoplasm</location>
    </subcellularLocation>
</comment>
<accession>A0A177E831</accession>
<keyword evidence="7" id="KW-0805">Transcription regulation</keyword>
<dbReference type="SUPFAM" id="SSF52540">
    <property type="entry name" value="P-loop containing nucleoside triphosphate hydrolases"/>
    <property type="match status" value="1"/>
</dbReference>
<dbReference type="InterPro" id="IPR027417">
    <property type="entry name" value="P-loop_NTPase"/>
</dbReference>
<dbReference type="FunFam" id="3.40.50.2300:FF:000018">
    <property type="entry name" value="DNA-binding transcriptional regulator NtrC"/>
    <property type="match status" value="1"/>
</dbReference>
<dbReference type="Proteomes" id="UP000076964">
    <property type="component" value="Unassembled WGS sequence"/>
</dbReference>
<dbReference type="InterPro" id="IPR011006">
    <property type="entry name" value="CheY-like_superfamily"/>
</dbReference>
<dbReference type="InterPro" id="IPR001789">
    <property type="entry name" value="Sig_transdc_resp-reg_receiver"/>
</dbReference>
<evidence type="ECO:0000256" key="11">
    <source>
        <dbReference type="PROSITE-ProRule" id="PRU00169"/>
    </source>
</evidence>
<dbReference type="Pfam" id="PF25601">
    <property type="entry name" value="AAA_lid_14"/>
    <property type="match status" value="1"/>
</dbReference>
<protein>
    <submittedName>
        <fullName evidence="14">Fis family transcriptional regulator</fullName>
    </submittedName>
</protein>
<dbReference type="InterPro" id="IPR002078">
    <property type="entry name" value="Sigma_54_int"/>
</dbReference>
<reference evidence="14 15" key="1">
    <citation type="submission" date="2016-02" db="EMBL/GenBank/DDBJ databases">
        <title>Draft genome sequence of Thermodesulfatator sp. S606.</title>
        <authorList>
            <person name="Lai Q."/>
            <person name="Cao J."/>
            <person name="Dupont S."/>
            <person name="Shao Z."/>
            <person name="Jebbar M."/>
            <person name="Alain K."/>
        </authorList>
    </citation>
    <scope>NUCLEOTIDE SEQUENCE [LARGE SCALE GENOMIC DNA]</scope>
    <source>
        <strain evidence="14 15">S606</strain>
    </source>
</reference>
<dbReference type="Pfam" id="PF00158">
    <property type="entry name" value="Sigma54_activat"/>
    <property type="match status" value="1"/>
</dbReference>
<evidence type="ECO:0000256" key="5">
    <source>
        <dbReference type="ARBA" id="ARBA00022840"/>
    </source>
</evidence>
<evidence type="ECO:0000256" key="6">
    <source>
        <dbReference type="ARBA" id="ARBA00023012"/>
    </source>
</evidence>
<dbReference type="PROSITE" id="PS50110">
    <property type="entry name" value="RESPONSE_REGULATORY"/>
    <property type="match status" value="1"/>
</dbReference>
<keyword evidence="10" id="KW-0804">Transcription</keyword>
<evidence type="ECO:0000256" key="10">
    <source>
        <dbReference type="ARBA" id="ARBA00023163"/>
    </source>
</evidence>
<dbReference type="PANTHER" id="PTHR32071">
    <property type="entry name" value="TRANSCRIPTIONAL REGULATORY PROTEIN"/>
    <property type="match status" value="1"/>
</dbReference>
<dbReference type="SUPFAM" id="SSF52172">
    <property type="entry name" value="CheY-like"/>
    <property type="match status" value="1"/>
</dbReference>
<dbReference type="InterPro" id="IPR025944">
    <property type="entry name" value="Sigma_54_int_dom_CS"/>
</dbReference>
<dbReference type="PRINTS" id="PR01590">
    <property type="entry name" value="HTHFIS"/>
</dbReference>
<comment type="caution">
    <text evidence="14">The sequence shown here is derived from an EMBL/GenBank/DDBJ whole genome shotgun (WGS) entry which is preliminary data.</text>
</comment>
<keyword evidence="3 11" id="KW-0597">Phosphoprotein</keyword>
<dbReference type="GO" id="GO:0000160">
    <property type="term" value="P:phosphorelay signal transduction system"/>
    <property type="evidence" value="ECO:0007669"/>
    <property type="project" value="UniProtKB-KW"/>
</dbReference>
<evidence type="ECO:0000259" key="12">
    <source>
        <dbReference type="PROSITE" id="PS50045"/>
    </source>
</evidence>
<dbReference type="FunFam" id="1.10.8.60:FF:000014">
    <property type="entry name" value="DNA-binding transcriptional regulator NtrC"/>
    <property type="match status" value="1"/>
</dbReference>
<dbReference type="CDD" id="cd00009">
    <property type="entry name" value="AAA"/>
    <property type="match status" value="1"/>
</dbReference>
<evidence type="ECO:0000256" key="4">
    <source>
        <dbReference type="ARBA" id="ARBA00022741"/>
    </source>
</evidence>
<proteinExistence type="predicted"/>
<evidence type="ECO:0000256" key="2">
    <source>
        <dbReference type="ARBA" id="ARBA00022490"/>
    </source>
</evidence>
<dbReference type="OrthoDB" id="9763792at2"/>
<dbReference type="GO" id="GO:0005737">
    <property type="term" value="C:cytoplasm"/>
    <property type="evidence" value="ECO:0007669"/>
    <property type="project" value="UniProtKB-SubCell"/>
</dbReference>
<dbReference type="InterPro" id="IPR003593">
    <property type="entry name" value="AAA+_ATPase"/>
</dbReference>
<feature type="modified residue" description="4-aspartylphosphate" evidence="11">
    <location>
        <position position="54"/>
    </location>
</feature>
<dbReference type="EMBL" id="LSFI01000037">
    <property type="protein sequence ID" value="OAG27179.1"/>
    <property type="molecule type" value="Genomic_DNA"/>
</dbReference>
<dbReference type="Gene3D" id="1.10.10.60">
    <property type="entry name" value="Homeodomain-like"/>
    <property type="match status" value="1"/>
</dbReference>
<dbReference type="Pfam" id="PF00072">
    <property type="entry name" value="Response_reg"/>
    <property type="match status" value="1"/>
</dbReference>
<dbReference type="RefSeq" id="WP_068542784.1">
    <property type="nucleotide sequence ID" value="NZ_LSFI01000037.1"/>
</dbReference>
<dbReference type="GO" id="GO:0005524">
    <property type="term" value="F:ATP binding"/>
    <property type="evidence" value="ECO:0007669"/>
    <property type="project" value="UniProtKB-KW"/>
</dbReference>
<evidence type="ECO:0000256" key="7">
    <source>
        <dbReference type="ARBA" id="ARBA00023015"/>
    </source>
</evidence>
<dbReference type="Gene3D" id="1.10.8.60">
    <property type="match status" value="1"/>
</dbReference>
<evidence type="ECO:0000313" key="14">
    <source>
        <dbReference type="EMBL" id="OAG27179.1"/>
    </source>
</evidence>
<evidence type="ECO:0000259" key="13">
    <source>
        <dbReference type="PROSITE" id="PS50110"/>
    </source>
</evidence>